<name>A0ABD0LS54_9CAEN</name>
<evidence type="ECO:0000256" key="1">
    <source>
        <dbReference type="SAM" id="MobiDB-lite"/>
    </source>
</evidence>
<dbReference type="AlphaFoldDB" id="A0ABD0LS54"/>
<comment type="caution">
    <text evidence="2">The sequence shown here is derived from an EMBL/GenBank/DDBJ whole genome shotgun (WGS) entry which is preliminary data.</text>
</comment>
<feature type="region of interest" description="Disordered" evidence="1">
    <location>
        <begin position="1"/>
        <end position="51"/>
    </location>
</feature>
<evidence type="ECO:0000313" key="3">
    <source>
        <dbReference type="Proteomes" id="UP001519460"/>
    </source>
</evidence>
<accession>A0ABD0LS54</accession>
<sequence>MRSAGDCSSPSHVSLCPPPFPAAPQGSERDPIMRESRKRGHGHGTAGQSETGLFDSYATCVLLFDSYATCVLCHLCMSAVHSSLTE</sequence>
<dbReference type="EMBL" id="JACVVK020000026">
    <property type="protein sequence ID" value="KAK7502313.1"/>
    <property type="molecule type" value="Genomic_DNA"/>
</dbReference>
<reference evidence="2 3" key="1">
    <citation type="journal article" date="2023" name="Sci. Data">
        <title>Genome assembly of the Korean intertidal mud-creeper Batillaria attramentaria.</title>
        <authorList>
            <person name="Patra A.K."/>
            <person name="Ho P.T."/>
            <person name="Jun S."/>
            <person name="Lee S.J."/>
            <person name="Kim Y."/>
            <person name="Won Y.J."/>
        </authorList>
    </citation>
    <scope>NUCLEOTIDE SEQUENCE [LARGE SCALE GENOMIC DNA]</scope>
    <source>
        <strain evidence="2">Wonlab-2016</strain>
    </source>
</reference>
<gene>
    <name evidence="2" type="ORF">BaRGS_00006266</name>
</gene>
<dbReference type="Proteomes" id="UP001519460">
    <property type="component" value="Unassembled WGS sequence"/>
</dbReference>
<proteinExistence type="predicted"/>
<organism evidence="2 3">
    <name type="scientific">Batillaria attramentaria</name>
    <dbReference type="NCBI Taxonomy" id="370345"/>
    <lineage>
        <taxon>Eukaryota</taxon>
        <taxon>Metazoa</taxon>
        <taxon>Spiralia</taxon>
        <taxon>Lophotrochozoa</taxon>
        <taxon>Mollusca</taxon>
        <taxon>Gastropoda</taxon>
        <taxon>Caenogastropoda</taxon>
        <taxon>Sorbeoconcha</taxon>
        <taxon>Cerithioidea</taxon>
        <taxon>Batillariidae</taxon>
        <taxon>Batillaria</taxon>
    </lineage>
</organism>
<protein>
    <submittedName>
        <fullName evidence="2">Uncharacterized protein</fullName>
    </submittedName>
</protein>
<feature type="compositionally biased region" description="Polar residues" evidence="1">
    <location>
        <begin position="1"/>
        <end position="12"/>
    </location>
</feature>
<keyword evidence="3" id="KW-1185">Reference proteome</keyword>
<evidence type="ECO:0000313" key="2">
    <source>
        <dbReference type="EMBL" id="KAK7502313.1"/>
    </source>
</evidence>